<dbReference type="EMBL" id="JARO02000020">
    <property type="protein sequence ID" value="KPP80237.1"/>
    <property type="molecule type" value="Genomic_DNA"/>
</dbReference>
<accession>A0A0P7VCM9</accession>
<reference evidence="1 2" key="1">
    <citation type="submission" date="2015-08" db="EMBL/GenBank/DDBJ databases">
        <title>The genome of the Asian arowana (Scleropages formosus).</title>
        <authorList>
            <person name="Tan M.H."/>
            <person name="Gan H.M."/>
            <person name="Croft L.J."/>
            <person name="Austin C.M."/>
        </authorList>
    </citation>
    <scope>NUCLEOTIDE SEQUENCE [LARGE SCALE GENOMIC DNA]</scope>
    <source>
        <strain evidence="1">Aro1</strain>
    </source>
</reference>
<name>A0A0P7VCM9_SCLFO</name>
<sequence>GVDGYTAETFKHLAFARARKDPQYPCAASAAAAVCTAFARCYVKRGVCFISTLRHKEPSKVQFDYEILRRAARHGAVFGLRYQRGGSLSKASRARAPDGSCGCSTVKVLLWLGVRSCSDLLDGGEAVADRARERNADPDTMHVQGVEVVPAKKVAGGREQENRDESESEGSIDRIPLRKWVMHGAVMFGREFCYAMETALVTPVLLQIGKEDTHGLLFGGLGPWGYTQRKRQANGCEKAAYGSYGCQQAAHNVSRCSEQTVRIPRTARWPHDQQWINKLSLSEHMNLGKEEYLSDEERYS</sequence>
<comment type="caution">
    <text evidence="1">The sequence shown here is derived from an EMBL/GenBank/DDBJ whole genome shotgun (WGS) entry which is preliminary data.</text>
</comment>
<gene>
    <name evidence="1" type="ORF">Z043_100110</name>
</gene>
<dbReference type="Proteomes" id="UP000034805">
    <property type="component" value="Unassembled WGS sequence"/>
</dbReference>
<evidence type="ECO:0000313" key="1">
    <source>
        <dbReference type="EMBL" id="KPP80237.1"/>
    </source>
</evidence>
<proteinExistence type="predicted"/>
<feature type="non-terminal residue" evidence="1">
    <location>
        <position position="1"/>
    </location>
</feature>
<organism evidence="1 2">
    <name type="scientific">Scleropages formosus</name>
    <name type="common">Asian bonytongue</name>
    <name type="synonym">Osteoglossum formosum</name>
    <dbReference type="NCBI Taxonomy" id="113540"/>
    <lineage>
        <taxon>Eukaryota</taxon>
        <taxon>Metazoa</taxon>
        <taxon>Chordata</taxon>
        <taxon>Craniata</taxon>
        <taxon>Vertebrata</taxon>
        <taxon>Euteleostomi</taxon>
        <taxon>Actinopterygii</taxon>
        <taxon>Neopterygii</taxon>
        <taxon>Teleostei</taxon>
        <taxon>Osteoglossocephala</taxon>
        <taxon>Osteoglossomorpha</taxon>
        <taxon>Osteoglossiformes</taxon>
        <taxon>Osteoglossidae</taxon>
        <taxon>Scleropages</taxon>
    </lineage>
</organism>
<dbReference type="AlphaFoldDB" id="A0A0P7VCM9"/>
<protein>
    <submittedName>
        <fullName evidence="1">Uncharacterized protein</fullName>
    </submittedName>
</protein>
<evidence type="ECO:0000313" key="2">
    <source>
        <dbReference type="Proteomes" id="UP000034805"/>
    </source>
</evidence>